<accession>A0A4U8S2D8</accession>
<comment type="caution">
    <text evidence="1">The sequence shown here is derived from an EMBL/GenBank/DDBJ whole genome shotgun (WGS) entry which is preliminary data.</text>
</comment>
<reference evidence="1 2" key="1">
    <citation type="journal article" date="2014" name="Genome Announc.">
        <title>Draft genome sequences of eight enterohepatic helicobacter species isolated from both laboratory and wild rodents.</title>
        <authorList>
            <person name="Sheh A."/>
            <person name="Shen Z."/>
            <person name="Fox J.G."/>
        </authorList>
    </citation>
    <scope>NUCLEOTIDE SEQUENCE [LARGE SCALE GENOMIC DNA]</scope>
    <source>
        <strain evidence="1 2">ATCC 700114</strain>
    </source>
</reference>
<sequence length="509" mass="58662">MKKNIKTHEADIKLTQKFLDYANCADASYARLEYIHKNIGNDKKADDLTFGNKLNKDIEIKDDEGNLLYTKPKDTNTAYACAIEARFEQDTIGKKYNNNIIQVKLDSKLSKRTINFVNRFQLLFHQPNTESGFSATLFKDTKADSKDSEYILAFRGTEDSKDIFEADVSLIGGAIPKKQYLDMLDFYGECIEKSYITESTPLIVVGHSLGGCLTQLFALSFATPTHSGIIKEVYTFNSPGAKKLDFNAVLIDMNDNYADNLQKVLTLKRIKYHKNKIDELLREIYQKCKSGYDMPNANFHHLLISAKVERDTSSYSQIKITLYAIHLNEFYANKIENFFTNKMLQQPLACKDSIHHIEADDDSNPNNNKKIDNLIQDLGKDIDGKHYLLNILGEHFTGIRYFMINEWFDSHYLSPLIMTLKEAIMLMNNKVNNGINNLLEYNQYKEQISQYEYQSHPIHIARENILLEAKLSNDIDVTQEELETMIMEMDYPTDFLYAISYVTDKESYA</sequence>
<protein>
    <submittedName>
        <fullName evidence="1">DUF2974 domain-containing protein</fullName>
    </submittedName>
</protein>
<dbReference type="SUPFAM" id="SSF53474">
    <property type="entry name" value="alpha/beta-Hydrolases"/>
    <property type="match status" value="1"/>
</dbReference>
<dbReference type="Proteomes" id="UP000029878">
    <property type="component" value="Unassembled WGS sequence"/>
</dbReference>
<dbReference type="RefSeq" id="WP_138069923.1">
    <property type="nucleotide sequence ID" value="NZ_FZNG01000050.1"/>
</dbReference>
<dbReference type="Pfam" id="PF26363">
    <property type="entry name" value="Phospholipase-like"/>
    <property type="match status" value="1"/>
</dbReference>
<organism evidence="1 2">
    <name type="scientific">Helicobacter trogontum</name>
    <dbReference type="NCBI Taxonomy" id="50960"/>
    <lineage>
        <taxon>Bacteria</taxon>
        <taxon>Pseudomonadati</taxon>
        <taxon>Campylobacterota</taxon>
        <taxon>Epsilonproteobacteria</taxon>
        <taxon>Campylobacterales</taxon>
        <taxon>Helicobacteraceae</taxon>
        <taxon>Helicobacter</taxon>
    </lineage>
</organism>
<evidence type="ECO:0000313" key="1">
    <source>
        <dbReference type="EMBL" id="TLD79878.1"/>
    </source>
</evidence>
<dbReference type="AlphaFoldDB" id="A0A4U8S2D8"/>
<dbReference type="OrthoDB" id="5319010at2"/>
<proteinExistence type="predicted"/>
<name>A0A4U8S2D8_9HELI</name>
<dbReference type="Gene3D" id="3.40.50.1820">
    <property type="entry name" value="alpha/beta hydrolase"/>
    <property type="match status" value="1"/>
</dbReference>
<evidence type="ECO:0000313" key="2">
    <source>
        <dbReference type="Proteomes" id="UP000029878"/>
    </source>
</evidence>
<gene>
    <name evidence="1" type="ORF">LS81_010020</name>
</gene>
<dbReference type="InterPro" id="IPR029058">
    <property type="entry name" value="AB_hydrolase_fold"/>
</dbReference>
<dbReference type="EMBL" id="JRPL02000042">
    <property type="protein sequence ID" value="TLD79878.1"/>
    <property type="molecule type" value="Genomic_DNA"/>
</dbReference>